<name>A0ABT4W530_9RHOB</name>
<dbReference type="Pfam" id="PF00561">
    <property type="entry name" value="Abhydrolase_1"/>
    <property type="match status" value="1"/>
</dbReference>
<dbReference type="PANTHER" id="PTHR46118:SF4">
    <property type="entry name" value="PROTEIN ABHD11"/>
    <property type="match status" value="1"/>
</dbReference>
<proteinExistence type="predicted"/>
<dbReference type="SUPFAM" id="SSF53474">
    <property type="entry name" value="alpha/beta-Hydrolases"/>
    <property type="match status" value="1"/>
</dbReference>
<organism evidence="3 4">
    <name type="scientific">Aliiroseovarius salicola</name>
    <dbReference type="NCBI Taxonomy" id="3009082"/>
    <lineage>
        <taxon>Bacteria</taxon>
        <taxon>Pseudomonadati</taxon>
        <taxon>Pseudomonadota</taxon>
        <taxon>Alphaproteobacteria</taxon>
        <taxon>Rhodobacterales</taxon>
        <taxon>Paracoccaceae</taxon>
        <taxon>Aliiroseovarius</taxon>
    </lineage>
</organism>
<dbReference type="GO" id="GO:0016787">
    <property type="term" value="F:hydrolase activity"/>
    <property type="evidence" value="ECO:0007669"/>
    <property type="project" value="UniProtKB-KW"/>
</dbReference>
<keyword evidence="4" id="KW-1185">Reference proteome</keyword>
<reference evidence="3 4" key="1">
    <citation type="submission" date="2023-01" db="EMBL/GenBank/DDBJ databases">
        <authorList>
            <person name="Yoon J.-W."/>
        </authorList>
    </citation>
    <scope>NUCLEOTIDE SEQUENCE [LARGE SCALE GENOMIC DNA]</scope>
    <source>
        <strain evidence="3 4">KMU-50</strain>
    </source>
</reference>
<gene>
    <name evidence="3" type="ORF">O2N63_16195</name>
</gene>
<dbReference type="InterPro" id="IPR029058">
    <property type="entry name" value="AB_hydrolase_fold"/>
</dbReference>
<dbReference type="Proteomes" id="UP001528040">
    <property type="component" value="Unassembled WGS sequence"/>
</dbReference>
<dbReference type="PANTHER" id="PTHR46118">
    <property type="entry name" value="PROTEIN ABHD11"/>
    <property type="match status" value="1"/>
</dbReference>
<feature type="domain" description="AB hydrolase-1" evidence="2">
    <location>
        <begin position="18"/>
        <end position="243"/>
    </location>
</feature>
<dbReference type="RefSeq" id="WP_271055343.1">
    <property type="nucleotide sequence ID" value="NZ_JAQIIO010000013.1"/>
</dbReference>
<dbReference type="InterPro" id="IPR000073">
    <property type="entry name" value="AB_hydrolase_1"/>
</dbReference>
<protein>
    <submittedName>
        <fullName evidence="3">Alpha/beta fold hydrolase</fullName>
    </submittedName>
</protein>
<dbReference type="PRINTS" id="PR00111">
    <property type="entry name" value="ABHYDROLASE"/>
</dbReference>
<comment type="caution">
    <text evidence="3">The sequence shown here is derived from an EMBL/GenBank/DDBJ whole genome shotgun (WGS) entry which is preliminary data.</text>
</comment>
<sequence length="258" mass="27796">MLELQTYGDNAPAEHQSPPILIAHGLFGSGRNWGVIAKRLGKSRRVITVDMRNHGGSHWADSHAYADLAGDLAEVISGLGGQADVIGHSMGGKAAMVLALTHPEHVRRLIVADIAPVGYGHSQTPMIDAMRKVNLSKITTRSDADAQLAAHVEDPSVRAFLLQSLDVAGKTWRLNLDVLEAEMEKIVGFPDISGQFDGPALFLAGAASDYVLPEHRALIKSLFPKARQAKIPGAGHWLHAEKPREFEAAANIFLSDRS</sequence>
<dbReference type="Gene3D" id="3.40.50.1820">
    <property type="entry name" value="alpha/beta hydrolase"/>
    <property type="match status" value="1"/>
</dbReference>
<accession>A0ABT4W530</accession>
<evidence type="ECO:0000313" key="3">
    <source>
        <dbReference type="EMBL" id="MDA5095632.1"/>
    </source>
</evidence>
<evidence type="ECO:0000313" key="4">
    <source>
        <dbReference type="Proteomes" id="UP001528040"/>
    </source>
</evidence>
<dbReference type="EMBL" id="JAQIIO010000013">
    <property type="protein sequence ID" value="MDA5095632.1"/>
    <property type="molecule type" value="Genomic_DNA"/>
</dbReference>
<evidence type="ECO:0000259" key="2">
    <source>
        <dbReference type="Pfam" id="PF00561"/>
    </source>
</evidence>
<keyword evidence="1 3" id="KW-0378">Hydrolase</keyword>
<evidence type="ECO:0000256" key="1">
    <source>
        <dbReference type="ARBA" id="ARBA00022801"/>
    </source>
</evidence>